<comment type="caution">
    <text evidence="1">The sequence shown here is derived from an EMBL/GenBank/DDBJ whole genome shotgun (WGS) entry which is preliminary data.</text>
</comment>
<dbReference type="EMBL" id="PEWN01000099">
    <property type="protein sequence ID" value="PIU51125.1"/>
    <property type="molecule type" value="Genomic_DNA"/>
</dbReference>
<dbReference type="AlphaFoldDB" id="A0A2M6ZFI7"/>
<accession>A0A2M6ZFI7</accession>
<proteinExistence type="predicted"/>
<dbReference type="Proteomes" id="UP000229227">
    <property type="component" value="Unassembled WGS sequence"/>
</dbReference>
<dbReference type="Gene3D" id="3.90.20.10">
    <property type="match status" value="1"/>
</dbReference>
<evidence type="ECO:0000313" key="2">
    <source>
        <dbReference type="Proteomes" id="UP000229227"/>
    </source>
</evidence>
<sequence>MDIAITSIILGVFGLVIAVVLNKQTDAAIRAEDERAKELIVKMDERMEKGEKETQEIIKKMDERTERTEREHRETLQYIASLQLLHD</sequence>
<gene>
    <name evidence="1" type="ORF">COS91_06085</name>
</gene>
<organism evidence="1 2">
    <name type="scientific">Candidatus Desantisbacteria bacterium CG07_land_8_20_14_0_80_39_15</name>
    <dbReference type="NCBI Taxonomy" id="1974549"/>
    <lineage>
        <taxon>Bacteria</taxon>
        <taxon>Candidatus Desantisiibacteriota</taxon>
    </lineage>
</organism>
<name>A0A2M6ZFI7_9BACT</name>
<protein>
    <submittedName>
        <fullName evidence="1">Uncharacterized protein</fullName>
    </submittedName>
</protein>
<evidence type="ECO:0000313" key="1">
    <source>
        <dbReference type="EMBL" id="PIU51125.1"/>
    </source>
</evidence>
<reference evidence="2" key="1">
    <citation type="submission" date="2017-09" db="EMBL/GenBank/DDBJ databases">
        <title>Depth-based differentiation of microbial function through sediment-hosted aquifers and enrichment of novel symbionts in the deep terrestrial subsurface.</title>
        <authorList>
            <person name="Probst A.J."/>
            <person name="Ladd B."/>
            <person name="Jarett J.K."/>
            <person name="Geller-Mcgrath D.E."/>
            <person name="Sieber C.M.K."/>
            <person name="Emerson J.B."/>
            <person name="Anantharaman K."/>
            <person name="Thomas B.C."/>
            <person name="Malmstrom R."/>
            <person name="Stieglmeier M."/>
            <person name="Klingl A."/>
            <person name="Woyke T."/>
            <person name="Ryan C.M."/>
            <person name="Banfield J.F."/>
        </authorList>
    </citation>
    <scope>NUCLEOTIDE SEQUENCE [LARGE SCALE GENOMIC DNA]</scope>
</reference>